<feature type="binding site" evidence="15">
    <location>
        <position position="463"/>
    </location>
    <ligand>
        <name>Mg(2+)</name>
        <dbReference type="ChEBI" id="CHEBI:18420"/>
        <note>shared with alpha subunit</note>
    </ligand>
</feature>
<dbReference type="SUPFAM" id="SSF46955">
    <property type="entry name" value="Putative DNA-binding domain"/>
    <property type="match status" value="1"/>
</dbReference>
<evidence type="ECO:0000256" key="13">
    <source>
        <dbReference type="ARBA" id="ARBA00023146"/>
    </source>
</evidence>
<gene>
    <name evidence="15 20" type="primary">pheT</name>
    <name evidence="20" type="ORF">ACFOOR_05315</name>
</gene>
<accession>A0ABV6ZVR2</accession>
<dbReference type="InterPro" id="IPR005121">
    <property type="entry name" value="Fdx_antiC-bd"/>
</dbReference>
<keyword evidence="6 15" id="KW-0436">Ligase</keyword>
<evidence type="ECO:0000259" key="18">
    <source>
        <dbReference type="PROSITE" id="PS51447"/>
    </source>
</evidence>
<dbReference type="NCBIfam" id="TIGR00472">
    <property type="entry name" value="pheT_bact"/>
    <property type="match status" value="1"/>
</dbReference>
<dbReference type="Gene3D" id="3.30.70.380">
    <property type="entry name" value="Ferrodoxin-fold anticodon-binding domain"/>
    <property type="match status" value="1"/>
</dbReference>
<dbReference type="HAMAP" id="MF_00283">
    <property type="entry name" value="Phe_tRNA_synth_beta1"/>
    <property type="match status" value="1"/>
</dbReference>
<sequence>MKFTLSWLKEHLETSATLAEIEHAMTMAGLEIEGIEDPAADLSAFTVAHVKEAVPHPDADRLRVCTVDTVDGEKTIVCGAPNARAGMTAIYAPLGTYIPGADFSLDTKPRKIRGVESHGMLCSSAELGSGEDSDGIIDLQGEWKVGTPAARALGMDDPVIDFEVTPNRPDWLGVDGIARDLAAAGMGHVITRMARPVDGKFDCPVKIELDWPEACPVFAGRLIRGVRNGPSPAWLQKRLKAIGLRPINALADITNLVSYDRCRPLHVYDAAKLNGTIRARKGRGEADRFEALDGKFYVPTDAMCVIADDANCLGFGGVMGGEESGVSETTTDVFLECAWFDPALTRATGRATGIESDAKHRFERGVDTHSVRPGIEWATRLILDICGGEPSHVVVAGEEPAPPKAIEFDTRQVKRLTGLDLETTEIVRILDTLGFTAAGSGHSLTVEVPTWRRDCTQPADLVEEIARIHGFDNIVPVSLPRLPGRREPTATVGQNRARLVRRALALRGYREAVTWSFCETKEAAAFGGHGDGLALENPISSELDVMRPSALVHLLKAIQANADKGLDDPRLFEVGPIWLDDTPKGQKTVAAGVRFVEAGRHWAGTREADLFDAKADALAALDAAGAPVDSLQAAQEARAWWHPGRSGVLRLGPKNVLAEFGELHPGTLKALGIDGRVIGFEVVLDAIPQPKKQTLKARAPLQRSEQMPVRRDFAFLMDDGVAAQDVIRAAKGADKALVTDVQVFDLYRGKGVPEGKVSMALEVTLQPADRTLTDKEIEAVAAAIVASVEKATGGTLRG</sequence>
<comment type="catalytic activity">
    <reaction evidence="14 15">
        <text>tRNA(Phe) + L-phenylalanine + ATP = L-phenylalanyl-tRNA(Phe) + AMP + diphosphate + H(+)</text>
        <dbReference type="Rhea" id="RHEA:19413"/>
        <dbReference type="Rhea" id="RHEA-COMP:9668"/>
        <dbReference type="Rhea" id="RHEA-COMP:9699"/>
        <dbReference type="ChEBI" id="CHEBI:15378"/>
        <dbReference type="ChEBI" id="CHEBI:30616"/>
        <dbReference type="ChEBI" id="CHEBI:33019"/>
        <dbReference type="ChEBI" id="CHEBI:58095"/>
        <dbReference type="ChEBI" id="CHEBI:78442"/>
        <dbReference type="ChEBI" id="CHEBI:78531"/>
        <dbReference type="ChEBI" id="CHEBI:456215"/>
        <dbReference type="EC" id="6.1.1.20"/>
    </reaction>
</comment>
<protein>
    <recommendedName>
        <fullName evidence="15">Phenylalanine--tRNA ligase beta subunit</fullName>
        <ecNumber evidence="15">6.1.1.20</ecNumber>
    </recommendedName>
    <alternativeName>
        <fullName evidence="15">Phenylalanyl-tRNA synthetase beta subunit</fullName>
        <shortName evidence="15">PheRS</shortName>
    </alternativeName>
</protein>
<evidence type="ECO:0000256" key="16">
    <source>
        <dbReference type="PROSITE-ProRule" id="PRU00209"/>
    </source>
</evidence>
<dbReference type="InterPro" id="IPR041616">
    <property type="entry name" value="PheRS_beta_core"/>
</dbReference>
<keyword evidence="9 15" id="KW-0067">ATP-binding</keyword>
<dbReference type="SUPFAM" id="SSF56037">
    <property type="entry name" value="PheT/TilS domain"/>
    <property type="match status" value="1"/>
</dbReference>
<dbReference type="SUPFAM" id="SSF54991">
    <property type="entry name" value="Anticodon-binding domain of PheRS"/>
    <property type="match status" value="1"/>
</dbReference>
<keyword evidence="10 15" id="KW-0460">Magnesium</keyword>
<dbReference type="PROSITE" id="PS51447">
    <property type="entry name" value="FDX_ACB"/>
    <property type="match status" value="1"/>
</dbReference>
<dbReference type="Pfam" id="PF03147">
    <property type="entry name" value="FDX-ACB"/>
    <property type="match status" value="1"/>
</dbReference>
<dbReference type="SUPFAM" id="SSF55681">
    <property type="entry name" value="Class II aaRS and biotin synthetases"/>
    <property type="match status" value="1"/>
</dbReference>
<dbReference type="InterPro" id="IPR005147">
    <property type="entry name" value="tRNA_synthase_B5-dom"/>
</dbReference>
<dbReference type="InterPro" id="IPR004532">
    <property type="entry name" value="Phe-tRNA-ligase_IIc_bsu_bact"/>
</dbReference>
<keyword evidence="8 15" id="KW-0547">Nucleotide-binding</keyword>
<evidence type="ECO:0000256" key="1">
    <source>
        <dbReference type="ARBA" id="ARBA00004496"/>
    </source>
</evidence>
<feature type="binding site" evidence="15">
    <location>
        <position position="464"/>
    </location>
    <ligand>
        <name>Mg(2+)</name>
        <dbReference type="ChEBI" id="CHEBI:18420"/>
        <note>shared with alpha subunit</note>
    </ligand>
</feature>
<dbReference type="PANTHER" id="PTHR10947">
    <property type="entry name" value="PHENYLALANYL-TRNA SYNTHETASE BETA CHAIN AND LEUCINE-RICH REPEAT-CONTAINING PROTEIN 47"/>
    <property type="match status" value="1"/>
</dbReference>
<dbReference type="InterPro" id="IPR045864">
    <property type="entry name" value="aa-tRNA-synth_II/BPL/LPL"/>
</dbReference>
<feature type="domain" description="TRNA-binding" evidence="17">
    <location>
        <begin position="39"/>
        <end position="150"/>
    </location>
</feature>
<dbReference type="InterPro" id="IPR033714">
    <property type="entry name" value="tRNA_bind_bactPheRS"/>
</dbReference>
<dbReference type="SUPFAM" id="SSF50249">
    <property type="entry name" value="Nucleic acid-binding proteins"/>
    <property type="match status" value="1"/>
</dbReference>
<evidence type="ECO:0000256" key="2">
    <source>
        <dbReference type="ARBA" id="ARBA00008653"/>
    </source>
</evidence>
<organism evidence="20 21">
    <name type="scientific">Hyphobacterium vulgare</name>
    <dbReference type="NCBI Taxonomy" id="1736751"/>
    <lineage>
        <taxon>Bacteria</taxon>
        <taxon>Pseudomonadati</taxon>
        <taxon>Pseudomonadota</taxon>
        <taxon>Alphaproteobacteria</taxon>
        <taxon>Maricaulales</taxon>
        <taxon>Maricaulaceae</taxon>
        <taxon>Hyphobacterium</taxon>
    </lineage>
</organism>
<keyword evidence="12 15" id="KW-0648">Protein biosynthesis</keyword>
<keyword evidence="5 16" id="KW-0820">tRNA-binding</keyword>
<reference evidence="21" key="1">
    <citation type="journal article" date="2019" name="Int. J. Syst. Evol. Microbiol.">
        <title>The Global Catalogue of Microorganisms (GCM) 10K type strain sequencing project: providing services to taxonomists for standard genome sequencing and annotation.</title>
        <authorList>
            <consortium name="The Broad Institute Genomics Platform"/>
            <consortium name="The Broad Institute Genome Sequencing Center for Infectious Disease"/>
            <person name="Wu L."/>
            <person name="Ma J."/>
        </authorList>
    </citation>
    <scope>NUCLEOTIDE SEQUENCE [LARGE SCALE GENOMIC DNA]</scope>
    <source>
        <strain evidence="21">KCTC 52487</strain>
    </source>
</reference>
<dbReference type="Proteomes" id="UP001595379">
    <property type="component" value="Unassembled WGS sequence"/>
</dbReference>
<dbReference type="RefSeq" id="WP_343165421.1">
    <property type="nucleotide sequence ID" value="NZ_JBHRSV010000004.1"/>
</dbReference>
<evidence type="ECO:0000256" key="7">
    <source>
        <dbReference type="ARBA" id="ARBA00022723"/>
    </source>
</evidence>
<evidence type="ECO:0000256" key="15">
    <source>
        <dbReference type="HAMAP-Rule" id="MF_00283"/>
    </source>
</evidence>
<dbReference type="PROSITE" id="PS50886">
    <property type="entry name" value="TRBD"/>
    <property type="match status" value="1"/>
</dbReference>
<dbReference type="Pfam" id="PF03483">
    <property type="entry name" value="B3_4"/>
    <property type="match status" value="1"/>
</dbReference>
<dbReference type="InterPro" id="IPR012340">
    <property type="entry name" value="NA-bd_OB-fold"/>
</dbReference>
<evidence type="ECO:0000256" key="5">
    <source>
        <dbReference type="ARBA" id="ARBA00022555"/>
    </source>
</evidence>
<keyword evidence="21" id="KW-1185">Reference proteome</keyword>
<comment type="caution">
    <text evidence="20">The sequence shown here is derived from an EMBL/GenBank/DDBJ whole genome shotgun (WGS) entry which is preliminary data.</text>
</comment>
<keyword evidence="7 15" id="KW-0479">Metal-binding</keyword>
<dbReference type="InterPro" id="IPR045060">
    <property type="entry name" value="Phe-tRNA-ligase_IIc_bsu"/>
</dbReference>
<evidence type="ECO:0000256" key="10">
    <source>
        <dbReference type="ARBA" id="ARBA00022842"/>
    </source>
</evidence>
<dbReference type="SMART" id="SM00873">
    <property type="entry name" value="B3_4"/>
    <property type="match status" value="1"/>
</dbReference>
<dbReference type="InterPro" id="IPR005146">
    <property type="entry name" value="B3/B4_tRNA-bd"/>
</dbReference>
<evidence type="ECO:0000259" key="17">
    <source>
        <dbReference type="PROSITE" id="PS50886"/>
    </source>
</evidence>
<proteinExistence type="inferred from homology"/>
<comment type="cofactor">
    <cofactor evidence="15">
        <name>Mg(2+)</name>
        <dbReference type="ChEBI" id="CHEBI:18420"/>
    </cofactor>
    <text evidence="15">Binds 2 magnesium ions per tetramer.</text>
</comment>
<dbReference type="PROSITE" id="PS51483">
    <property type="entry name" value="B5"/>
    <property type="match status" value="1"/>
</dbReference>
<comment type="subunit">
    <text evidence="3 15">Tetramer of two alpha and two beta subunits.</text>
</comment>
<dbReference type="Pfam" id="PF03484">
    <property type="entry name" value="B5"/>
    <property type="match status" value="1"/>
</dbReference>
<comment type="similarity">
    <text evidence="2 15">Belongs to the phenylalanyl-tRNA synthetase beta subunit family. Type 1 subfamily.</text>
</comment>
<dbReference type="InterPro" id="IPR002547">
    <property type="entry name" value="tRNA-bd_dom"/>
</dbReference>
<dbReference type="Gene3D" id="3.50.40.10">
    <property type="entry name" value="Phenylalanyl-trna Synthetase, Chain B, domain 3"/>
    <property type="match status" value="1"/>
</dbReference>
<evidence type="ECO:0000256" key="12">
    <source>
        <dbReference type="ARBA" id="ARBA00022917"/>
    </source>
</evidence>
<evidence type="ECO:0000256" key="4">
    <source>
        <dbReference type="ARBA" id="ARBA00022490"/>
    </source>
</evidence>
<dbReference type="EC" id="6.1.1.20" evidence="15"/>
<dbReference type="GO" id="GO:0004826">
    <property type="term" value="F:phenylalanine-tRNA ligase activity"/>
    <property type="evidence" value="ECO:0007669"/>
    <property type="project" value="UniProtKB-EC"/>
</dbReference>
<dbReference type="SMART" id="SM00896">
    <property type="entry name" value="FDX-ACB"/>
    <property type="match status" value="1"/>
</dbReference>
<dbReference type="InterPro" id="IPR020825">
    <property type="entry name" value="Phe-tRNA_synthase-like_B3/B4"/>
</dbReference>
<dbReference type="Gene3D" id="3.30.930.10">
    <property type="entry name" value="Bira Bifunctional Protein, Domain 2"/>
    <property type="match status" value="1"/>
</dbReference>
<evidence type="ECO:0000256" key="6">
    <source>
        <dbReference type="ARBA" id="ARBA00022598"/>
    </source>
</evidence>
<dbReference type="CDD" id="cd02796">
    <property type="entry name" value="tRNA_bind_bactPheRS"/>
    <property type="match status" value="1"/>
</dbReference>
<evidence type="ECO:0000256" key="11">
    <source>
        <dbReference type="ARBA" id="ARBA00022884"/>
    </source>
</evidence>
<dbReference type="PANTHER" id="PTHR10947:SF0">
    <property type="entry name" value="PHENYLALANINE--TRNA LIGASE BETA SUBUNIT"/>
    <property type="match status" value="1"/>
</dbReference>
<comment type="subcellular location">
    <subcellularLocation>
        <location evidence="1 15">Cytoplasm</location>
    </subcellularLocation>
</comment>
<evidence type="ECO:0000259" key="19">
    <source>
        <dbReference type="PROSITE" id="PS51483"/>
    </source>
</evidence>
<dbReference type="InterPro" id="IPR009061">
    <property type="entry name" value="DNA-bd_dom_put_sf"/>
</dbReference>
<keyword evidence="4 15" id="KW-0963">Cytoplasm</keyword>
<evidence type="ECO:0000256" key="14">
    <source>
        <dbReference type="ARBA" id="ARBA00049255"/>
    </source>
</evidence>
<dbReference type="Pfam" id="PF01588">
    <property type="entry name" value="tRNA_bind"/>
    <property type="match status" value="1"/>
</dbReference>
<dbReference type="SMART" id="SM00874">
    <property type="entry name" value="B5"/>
    <property type="match status" value="1"/>
</dbReference>
<feature type="binding site" evidence="15">
    <location>
        <position position="460"/>
    </location>
    <ligand>
        <name>Mg(2+)</name>
        <dbReference type="ChEBI" id="CHEBI:18420"/>
        <note>shared with alpha subunit</note>
    </ligand>
</feature>
<dbReference type="InterPro" id="IPR036690">
    <property type="entry name" value="Fdx_antiC-bd_sf"/>
</dbReference>
<dbReference type="Gene3D" id="3.30.56.10">
    <property type="match status" value="2"/>
</dbReference>
<keyword evidence="11 16" id="KW-0694">RNA-binding</keyword>
<evidence type="ECO:0000313" key="21">
    <source>
        <dbReference type="Proteomes" id="UP001595379"/>
    </source>
</evidence>
<evidence type="ECO:0000256" key="9">
    <source>
        <dbReference type="ARBA" id="ARBA00022840"/>
    </source>
</evidence>
<keyword evidence="13 15" id="KW-0030">Aminoacyl-tRNA synthetase</keyword>
<dbReference type="Pfam" id="PF17759">
    <property type="entry name" value="tRNA_synthFbeta"/>
    <property type="match status" value="1"/>
</dbReference>
<name>A0ABV6ZVR2_9PROT</name>
<feature type="domain" description="B5" evidence="19">
    <location>
        <begin position="401"/>
        <end position="476"/>
    </location>
</feature>
<dbReference type="EMBL" id="JBHRSV010000004">
    <property type="protein sequence ID" value="MFC2925517.1"/>
    <property type="molecule type" value="Genomic_DNA"/>
</dbReference>
<dbReference type="Gene3D" id="2.40.50.140">
    <property type="entry name" value="Nucleic acid-binding proteins"/>
    <property type="match status" value="1"/>
</dbReference>
<feature type="domain" description="FDX-ACB" evidence="18">
    <location>
        <begin position="704"/>
        <end position="797"/>
    </location>
</feature>
<evidence type="ECO:0000313" key="20">
    <source>
        <dbReference type="EMBL" id="MFC2925517.1"/>
    </source>
</evidence>
<evidence type="ECO:0000256" key="3">
    <source>
        <dbReference type="ARBA" id="ARBA00011209"/>
    </source>
</evidence>
<evidence type="ECO:0000256" key="8">
    <source>
        <dbReference type="ARBA" id="ARBA00022741"/>
    </source>
</evidence>
<feature type="binding site" evidence="15">
    <location>
        <position position="454"/>
    </location>
    <ligand>
        <name>Mg(2+)</name>
        <dbReference type="ChEBI" id="CHEBI:18420"/>
        <note>shared with alpha subunit</note>
    </ligand>
</feature>
<dbReference type="CDD" id="cd00769">
    <property type="entry name" value="PheRS_beta_core"/>
    <property type="match status" value="1"/>
</dbReference>